<dbReference type="InterPro" id="IPR004481">
    <property type="entry name" value="K/Na/Ca-exchanger"/>
</dbReference>
<keyword evidence="7 8" id="KW-0472">Membrane</keyword>
<comment type="caution">
    <text evidence="10">The sequence shown here is derived from an EMBL/GenBank/DDBJ whole genome shotgun (WGS) entry which is preliminary data.</text>
</comment>
<protein>
    <recommendedName>
        <fullName evidence="9">Sodium/calcium exchanger membrane region domain-containing protein</fullName>
    </recommendedName>
</protein>
<keyword evidence="4" id="KW-0406">Ion transport</keyword>
<keyword evidence="4" id="KW-0109">Calcium transport</keyword>
<evidence type="ECO:0000256" key="4">
    <source>
        <dbReference type="ARBA" id="ARBA00022568"/>
    </source>
</evidence>
<dbReference type="GO" id="GO:0005262">
    <property type="term" value="F:calcium channel activity"/>
    <property type="evidence" value="ECO:0007669"/>
    <property type="project" value="TreeGrafter"/>
</dbReference>
<keyword evidence="3" id="KW-0050">Antiport</keyword>
<accession>A0AAQ4ENZ9</accession>
<dbReference type="PANTHER" id="PTHR10846:SF73">
    <property type="entry name" value="SODIUM_CALCIUM EXCHANGER MEMBRANE REGION DOMAIN-CONTAINING PROTEIN"/>
    <property type="match status" value="1"/>
</dbReference>
<dbReference type="InterPro" id="IPR004837">
    <property type="entry name" value="NaCa_Exmemb"/>
</dbReference>
<keyword evidence="4" id="KW-0106">Calcium</keyword>
<sequence length="110" mass="12524">MARRASNSAPSTLAFPRGCWSRLVWFTLLPLNALLFITVPDCKRDRWRKWFPLTFLMSTLYISVVSYLLVWTITIIGFTLNISDTVMGLTFLSIGVTLPDVIASLLVVRR</sequence>
<gene>
    <name evidence="10" type="ORF">V5799_030442</name>
</gene>
<dbReference type="InterPro" id="IPR044880">
    <property type="entry name" value="NCX_ion-bd_dom_sf"/>
</dbReference>
<dbReference type="GO" id="GO:0006874">
    <property type="term" value="P:intracellular calcium ion homeostasis"/>
    <property type="evidence" value="ECO:0007669"/>
    <property type="project" value="TreeGrafter"/>
</dbReference>
<feature type="domain" description="Sodium/calcium exchanger membrane region" evidence="9">
    <location>
        <begin position="52"/>
        <end position="110"/>
    </location>
</feature>
<proteinExistence type="inferred from homology"/>
<dbReference type="GO" id="GO:0008273">
    <property type="term" value="F:calcium, potassium:sodium antiporter activity"/>
    <property type="evidence" value="ECO:0007669"/>
    <property type="project" value="TreeGrafter"/>
</dbReference>
<feature type="transmembrane region" description="Helical" evidence="8">
    <location>
        <begin position="86"/>
        <end position="108"/>
    </location>
</feature>
<evidence type="ECO:0000256" key="6">
    <source>
        <dbReference type="ARBA" id="ARBA00022989"/>
    </source>
</evidence>
<name>A0AAQ4ENZ9_AMBAM</name>
<dbReference type="AlphaFoldDB" id="A0AAQ4ENZ9"/>
<keyword evidence="5 8" id="KW-0812">Transmembrane</keyword>
<reference evidence="10 11" key="1">
    <citation type="journal article" date="2023" name="Arcadia Sci">
        <title>De novo assembly of a long-read Amblyomma americanum tick genome.</title>
        <authorList>
            <person name="Chou S."/>
            <person name="Poskanzer K.E."/>
            <person name="Rollins M."/>
            <person name="Thuy-Boun P.S."/>
        </authorList>
    </citation>
    <scope>NUCLEOTIDE SEQUENCE [LARGE SCALE GENOMIC DNA]</scope>
    <source>
        <strain evidence="10">F_SG_1</strain>
        <tissue evidence="10">Salivary glands</tissue>
    </source>
</reference>
<feature type="non-terminal residue" evidence="10">
    <location>
        <position position="110"/>
    </location>
</feature>
<evidence type="ECO:0000256" key="1">
    <source>
        <dbReference type="ARBA" id="ARBA00004141"/>
    </source>
</evidence>
<dbReference type="PANTHER" id="PTHR10846">
    <property type="entry name" value="SODIUM/POTASSIUM/CALCIUM EXCHANGER"/>
    <property type="match status" value="1"/>
</dbReference>
<evidence type="ECO:0000256" key="5">
    <source>
        <dbReference type="ARBA" id="ARBA00022692"/>
    </source>
</evidence>
<dbReference type="Proteomes" id="UP001321473">
    <property type="component" value="Unassembled WGS sequence"/>
</dbReference>
<dbReference type="GO" id="GO:0005886">
    <property type="term" value="C:plasma membrane"/>
    <property type="evidence" value="ECO:0007669"/>
    <property type="project" value="TreeGrafter"/>
</dbReference>
<evidence type="ECO:0000256" key="2">
    <source>
        <dbReference type="ARBA" id="ARBA00005364"/>
    </source>
</evidence>
<keyword evidence="6 8" id="KW-1133">Transmembrane helix</keyword>
<dbReference type="EMBL" id="JARKHS020013233">
    <property type="protein sequence ID" value="KAK8776213.1"/>
    <property type="molecule type" value="Genomic_DNA"/>
</dbReference>
<dbReference type="Pfam" id="PF01699">
    <property type="entry name" value="Na_Ca_ex"/>
    <property type="match status" value="1"/>
</dbReference>
<comment type="subcellular location">
    <subcellularLocation>
        <location evidence="1">Membrane</location>
        <topology evidence="1">Multi-pass membrane protein</topology>
    </subcellularLocation>
</comment>
<evidence type="ECO:0000313" key="11">
    <source>
        <dbReference type="Proteomes" id="UP001321473"/>
    </source>
</evidence>
<organism evidence="10 11">
    <name type="scientific">Amblyomma americanum</name>
    <name type="common">Lone star tick</name>
    <dbReference type="NCBI Taxonomy" id="6943"/>
    <lineage>
        <taxon>Eukaryota</taxon>
        <taxon>Metazoa</taxon>
        <taxon>Ecdysozoa</taxon>
        <taxon>Arthropoda</taxon>
        <taxon>Chelicerata</taxon>
        <taxon>Arachnida</taxon>
        <taxon>Acari</taxon>
        <taxon>Parasitiformes</taxon>
        <taxon>Ixodida</taxon>
        <taxon>Ixodoidea</taxon>
        <taxon>Ixodidae</taxon>
        <taxon>Amblyomminae</taxon>
        <taxon>Amblyomma</taxon>
    </lineage>
</organism>
<evidence type="ECO:0000256" key="8">
    <source>
        <dbReference type="SAM" id="Phobius"/>
    </source>
</evidence>
<keyword evidence="4" id="KW-0813">Transport</keyword>
<dbReference type="Gene3D" id="1.20.1420.30">
    <property type="entry name" value="NCX, central ion-binding region"/>
    <property type="match status" value="1"/>
</dbReference>
<keyword evidence="11" id="KW-1185">Reference proteome</keyword>
<feature type="transmembrane region" description="Helical" evidence="8">
    <location>
        <begin position="60"/>
        <end position="80"/>
    </location>
</feature>
<evidence type="ECO:0000256" key="3">
    <source>
        <dbReference type="ARBA" id="ARBA00022449"/>
    </source>
</evidence>
<evidence type="ECO:0000259" key="9">
    <source>
        <dbReference type="Pfam" id="PF01699"/>
    </source>
</evidence>
<evidence type="ECO:0000256" key="7">
    <source>
        <dbReference type="ARBA" id="ARBA00023136"/>
    </source>
</evidence>
<comment type="similarity">
    <text evidence="2">Belongs to the Ca(2+):cation antiporter (CaCA) (TC 2.A.19) family. SLC24A subfamily.</text>
</comment>
<feature type="transmembrane region" description="Helical" evidence="8">
    <location>
        <begin position="20"/>
        <end position="39"/>
    </location>
</feature>
<evidence type="ECO:0000313" key="10">
    <source>
        <dbReference type="EMBL" id="KAK8776213.1"/>
    </source>
</evidence>